<dbReference type="InterPro" id="IPR008889">
    <property type="entry name" value="VQ"/>
</dbReference>
<dbReference type="PANTHER" id="PTHR33624">
    <property type="entry name" value="SIGMA FACTOR BINDING PROTEIN 1, CHLOROPLASTIC"/>
    <property type="match status" value="1"/>
</dbReference>
<feature type="region of interest" description="Disordered" evidence="1">
    <location>
        <begin position="1"/>
        <end position="51"/>
    </location>
</feature>
<feature type="region of interest" description="Disordered" evidence="1">
    <location>
        <begin position="106"/>
        <end position="132"/>
    </location>
</feature>
<gene>
    <name evidence="4" type="primary">LOC110795995</name>
</gene>
<reference evidence="3" key="1">
    <citation type="journal article" date="2021" name="Nat. Commun.">
        <title>Genomic analyses provide insights into spinach domestication and the genetic basis of agronomic traits.</title>
        <authorList>
            <person name="Cai X."/>
            <person name="Sun X."/>
            <person name="Xu C."/>
            <person name="Sun H."/>
            <person name="Wang X."/>
            <person name="Ge C."/>
            <person name="Zhang Z."/>
            <person name="Wang Q."/>
            <person name="Fei Z."/>
            <person name="Jiao C."/>
            <person name="Wang Q."/>
        </authorList>
    </citation>
    <scope>NUCLEOTIDE SEQUENCE [LARGE SCALE GENOMIC DNA]</scope>
    <source>
        <strain evidence="3">cv. Varoflay</strain>
    </source>
</reference>
<feature type="domain" description="VQ" evidence="2">
    <location>
        <begin position="58"/>
        <end position="83"/>
    </location>
</feature>
<proteinExistence type="predicted"/>
<dbReference type="InterPro" id="IPR039335">
    <property type="entry name" value="SIB1/2"/>
</dbReference>
<reference evidence="4" key="2">
    <citation type="submission" date="2025-08" db="UniProtKB">
        <authorList>
            <consortium name="RefSeq"/>
        </authorList>
    </citation>
    <scope>IDENTIFICATION</scope>
    <source>
        <tissue evidence="4">Leaf</tissue>
    </source>
</reference>
<sequence length="194" mass="21545">MSDVSQNPSFHLSKPPHKLKTKPTKRTTRSRNKNNNTATTAASTTNNNHNKPLKVVHISNPMKFQVAAAGFRALVQGLTGRDAVIDWPEEHQPDFEVVAAAAGVAEDDTAEDDSSANSTDDQVNDHHHHQHRDEVVNMSACFGPSDHYNLMSFDYYGAHFNGDVIVDDDVEQSMVVMDDFRAFLGDVNQSLLHY</sequence>
<dbReference type="GeneID" id="110795995"/>
<feature type="compositionally biased region" description="Basic residues" evidence="1">
    <location>
        <begin position="14"/>
        <end position="32"/>
    </location>
</feature>
<dbReference type="RefSeq" id="XP_021856718.1">
    <property type="nucleotide sequence ID" value="XM_022001026.2"/>
</dbReference>
<evidence type="ECO:0000256" key="1">
    <source>
        <dbReference type="SAM" id="MobiDB-lite"/>
    </source>
</evidence>
<feature type="compositionally biased region" description="Polar residues" evidence="1">
    <location>
        <begin position="1"/>
        <end position="10"/>
    </location>
</feature>
<evidence type="ECO:0000313" key="3">
    <source>
        <dbReference type="Proteomes" id="UP000813463"/>
    </source>
</evidence>
<dbReference type="KEGG" id="soe:110795995"/>
<name>A0A9R0K3S9_SPIOL</name>
<accession>A0A9R0K3S9</accession>
<dbReference type="AlphaFoldDB" id="A0A9R0K3S9"/>
<evidence type="ECO:0000313" key="4">
    <source>
        <dbReference type="RefSeq" id="XP_021856718.1"/>
    </source>
</evidence>
<dbReference type="OrthoDB" id="665788at2759"/>
<organism evidence="3 4">
    <name type="scientific">Spinacia oleracea</name>
    <name type="common">Spinach</name>
    <dbReference type="NCBI Taxonomy" id="3562"/>
    <lineage>
        <taxon>Eukaryota</taxon>
        <taxon>Viridiplantae</taxon>
        <taxon>Streptophyta</taxon>
        <taxon>Embryophyta</taxon>
        <taxon>Tracheophyta</taxon>
        <taxon>Spermatophyta</taxon>
        <taxon>Magnoliopsida</taxon>
        <taxon>eudicotyledons</taxon>
        <taxon>Gunneridae</taxon>
        <taxon>Pentapetalae</taxon>
        <taxon>Caryophyllales</taxon>
        <taxon>Chenopodiaceae</taxon>
        <taxon>Chenopodioideae</taxon>
        <taxon>Anserineae</taxon>
        <taxon>Spinacia</taxon>
    </lineage>
</organism>
<evidence type="ECO:0000259" key="2">
    <source>
        <dbReference type="Pfam" id="PF05678"/>
    </source>
</evidence>
<dbReference type="PANTHER" id="PTHR33624:SF2">
    <property type="entry name" value="SIGMA FACTOR BINDING PROTEIN 1, CHLOROPLASTIC"/>
    <property type="match status" value="1"/>
</dbReference>
<feature type="compositionally biased region" description="Low complexity" evidence="1">
    <location>
        <begin position="33"/>
        <end position="50"/>
    </location>
</feature>
<dbReference type="Pfam" id="PF05678">
    <property type="entry name" value="VQ"/>
    <property type="match status" value="1"/>
</dbReference>
<keyword evidence="3" id="KW-1185">Reference proteome</keyword>
<protein>
    <recommendedName>
        <fullName evidence="2">VQ domain-containing protein</fullName>
    </recommendedName>
</protein>
<dbReference type="Proteomes" id="UP000813463">
    <property type="component" value="Chromosome 1"/>
</dbReference>